<dbReference type="AlphaFoldDB" id="A0A6P1BTW2"/>
<evidence type="ECO:0000313" key="3">
    <source>
        <dbReference type="Proteomes" id="UP000468531"/>
    </source>
</evidence>
<comment type="caution">
    <text evidence="2">The sequence shown here is derived from an EMBL/GenBank/DDBJ whole genome shotgun (WGS) entry which is preliminary data.</text>
</comment>
<evidence type="ECO:0000313" key="2">
    <source>
        <dbReference type="EMBL" id="NEV00992.1"/>
    </source>
</evidence>
<dbReference type="RefSeq" id="WP_163160529.1">
    <property type="nucleotide sequence ID" value="NZ_VKHP01000209.1"/>
</dbReference>
<dbReference type="EMBL" id="VKHP01000209">
    <property type="protein sequence ID" value="NEV00992.1"/>
    <property type="molecule type" value="Genomic_DNA"/>
</dbReference>
<accession>A0A6P1BTW2</accession>
<gene>
    <name evidence="2" type="ORF">FNJ47_35645</name>
</gene>
<feature type="region of interest" description="Disordered" evidence="1">
    <location>
        <begin position="1"/>
        <end position="39"/>
    </location>
</feature>
<proteinExistence type="predicted"/>
<sequence length="143" mass="16001">MTNVTQLQPPSDLHKSEGVRDDKGRYVRGPGRKVGSKNRQSADLMKLIRADYLIFYQKLHAALVAGEQWAAQLYAKYLLPSRTVEMEGAEPEDIKQAFVDGEISADEAKAVATALEKLKNIADIEDIKRHIENLIATAQQQPR</sequence>
<feature type="compositionally biased region" description="Basic and acidic residues" evidence="1">
    <location>
        <begin position="12"/>
        <end position="25"/>
    </location>
</feature>
<protein>
    <submittedName>
        <fullName evidence="2">Uncharacterized protein</fullName>
    </submittedName>
</protein>
<organism evidence="2 3">
    <name type="scientific">Bradyrhizobium uaiense</name>
    <dbReference type="NCBI Taxonomy" id="2594946"/>
    <lineage>
        <taxon>Bacteria</taxon>
        <taxon>Pseudomonadati</taxon>
        <taxon>Pseudomonadota</taxon>
        <taxon>Alphaproteobacteria</taxon>
        <taxon>Hyphomicrobiales</taxon>
        <taxon>Nitrobacteraceae</taxon>
        <taxon>Bradyrhizobium</taxon>
    </lineage>
</organism>
<keyword evidence="3" id="KW-1185">Reference proteome</keyword>
<name>A0A6P1BTW2_9BRAD</name>
<dbReference type="Proteomes" id="UP000468531">
    <property type="component" value="Unassembled WGS sequence"/>
</dbReference>
<reference evidence="2 3" key="1">
    <citation type="journal article" date="2020" name="Arch. Microbiol.">
        <title>Bradyrhizobium uaiense sp. nov., a new highly efficient cowpea symbiont.</title>
        <authorList>
            <person name="Cabral Michel D."/>
            <person name="Azarias Guimaraes A."/>
            <person name="Martins da Costa E."/>
            <person name="Soares de Carvalho T."/>
            <person name="Balsanelli E."/>
            <person name="Willems A."/>
            <person name="Maltempi de Souza E."/>
            <person name="de Souza Moreira F.M."/>
        </authorList>
    </citation>
    <scope>NUCLEOTIDE SEQUENCE [LARGE SCALE GENOMIC DNA]</scope>
    <source>
        <strain evidence="2 3">UFLA 03-164</strain>
    </source>
</reference>
<evidence type="ECO:0000256" key="1">
    <source>
        <dbReference type="SAM" id="MobiDB-lite"/>
    </source>
</evidence>